<dbReference type="RefSeq" id="WP_123205573.1">
    <property type="nucleotide sequence ID" value="NZ_RBEE01000012.1"/>
</dbReference>
<accession>A0A3N0BX41</accession>
<gene>
    <name evidence="1" type="ORF">D7004_09200</name>
</gene>
<dbReference type="PANTHER" id="PTHR38471:SF2">
    <property type="entry name" value="FOUR HELIX BUNDLE PROTEIN"/>
    <property type="match status" value="1"/>
</dbReference>
<dbReference type="NCBIfam" id="TIGR02436">
    <property type="entry name" value="four helix bundle protein"/>
    <property type="match status" value="1"/>
</dbReference>
<dbReference type="PANTHER" id="PTHR38471">
    <property type="entry name" value="FOUR HELIX BUNDLE PROTEIN"/>
    <property type="match status" value="1"/>
</dbReference>
<dbReference type="SUPFAM" id="SSF158446">
    <property type="entry name" value="IVS-encoded protein-like"/>
    <property type="match status" value="1"/>
</dbReference>
<dbReference type="OrthoDB" id="285993at2"/>
<proteinExistence type="predicted"/>
<evidence type="ECO:0000313" key="1">
    <source>
        <dbReference type="EMBL" id="RNL54256.1"/>
    </source>
</evidence>
<dbReference type="AlphaFoldDB" id="A0A3N0BX41"/>
<name>A0A3N0BX41_9SPHI</name>
<dbReference type="InterPro" id="IPR036583">
    <property type="entry name" value="23S_rRNA_IVS_sf"/>
</dbReference>
<sequence>MEHATKVDFVTAIKARTKKLVLDSIRFYQSLPKTEEARIIGRQFIRSASSVGANYRAACRSRSKAEFYAKLSIVVEEADETAFWIEILTESNITDSFNAQPLLKEVNEILAIVAKARKTLSTNKQ</sequence>
<organism evidence="1 2">
    <name type="scientific">Pedobacter jejuensis</name>
    <dbReference type="NCBI Taxonomy" id="1268550"/>
    <lineage>
        <taxon>Bacteria</taxon>
        <taxon>Pseudomonadati</taxon>
        <taxon>Bacteroidota</taxon>
        <taxon>Sphingobacteriia</taxon>
        <taxon>Sphingobacteriales</taxon>
        <taxon>Sphingobacteriaceae</taxon>
        <taxon>Pedobacter</taxon>
    </lineage>
</organism>
<dbReference type="Pfam" id="PF05635">
    <property type="entry name" value="23S_rRNA_IVP"/>
    <property type="match status" value="1"/>
</dbReference>
<comment type="caution">
    <text evidence="1">The sequence shown here is derived from an EMBL/GenBank/DDBJ whole genome shotgun (WGS) entry which is preliminary data.</text>
</comment>
<protein>
    <submittedName>
        <fullName evidence="1">Four helix bundle protein</fullName>
    </submittedName>
</protein>
<dbReference type="EMBL" id="RBEE01000012">
    <property type="protein sequence ID" value="RNL54256.1"/>
    <property type="molecule type" value="Genomic_DNA"/>
</dbReference>
<dbReference type="PIRSF" id="PIRSF035652">
    <property type="entry name" value="CHP02436"/>
    <property type="match status" value="1"/>
</dbReference>
<evidence type="ECO:0000313" key="2">
    <source>
        <dbReference type="Proteomes" id="UP000274046"/>
    </source>
</evidence>
<dbReference type="Gene3D" id="1.20.1440.60">
    <property type="entry name" value="23S rRNA-intervening sequence"/>
    <property type="match status" value="1"/>
</dbReference>
<dbReference type="InterPro" id="IPR012657">
    <property type="entry name" value="23S_rRNA-intervening_sequence"/>
</dbReference>
<keyword evidence="2" id="KW-1185">Reference proteome</keyword>
<reference evidence="1 2" key="1">
    <citation type="submission" date="2018-10" db="EMBL/GenBank/DDBJ databases">
        <title>Genome sequencing of Pedobacter jejuensis TNB23.</title>
        <authorList>
            <person name="Cho Y.-J."/>
            <person name="Cho A."/>
            <person name="Kim O.-S."/>
        </authorList>
    </citation>
    <scope>NUCLEOTIDE SEQUENCE [LARGE SCALE GENOMIC DNA]</scope>
    <source>
        <strain evidence="1 2">TNB23</strain>
    </source>
</reference>
<dbReference type="Proteomes" id="UP000274046">
    <property type="component" value="Unassembled WGS sequence"/>
</dbReference>